<organism evidence="1 2">
    <name type="scientific">Melia azedarach</name>
    <name type="common">Chinaberry tree</name>
    <dbReference type="NCBI Taxonomy" id="155640"/>
    <lineage>
        <taxon>Eukaryota</taxon>
        <taxon>Viridiplantae</taxon>
        <taxon>Streptophyta</taxon>
        <taxon>Embryophyta</taxon>
        <taxon>Tracheophyta</taxon>
        <taxon>Spermatophyta</taxon>
        <taxon>Magnoliopsida</taxon>
        <taxon>eudicotyledons</taxon>
        <taxon>Gunneridae</taxon>
        <taxon>Pentapetalae</taxon>
        <taxon>rosids</taxon>
        <taxon>malvids</taxon>
        <taxon>Sapindales</taxon>
        <taxon>Meliaceae</taxon>
        <taxon>Melia</taxon>
    </lineage>
</organism>
<protein>
    <submittedName>
        <fullName evidence="1">Cyclin-dependent kinase inhibitor</fullName>
    </submittedName>
</protein>
<keyword evidence="1" id="KW-0649">Protein kinase inhibitor</keyword>
<evidence type="ECO:0000313" key="2">
    <source>
        <dbReference type="Proteomes" id="UP001164539"/>
    </source>
</evidence>
<proteinExistence type="predicted"/>
<accession>A0ACC1XZH5</accession>
<reference evidence="1 2" key="1">
    <citation type="journal article" date="2023" name="Science">
        <title>Complex scaffold remodeling in plant triterpene biosynthesis.</title>
        <authorList>
            <person name="De La Pena R."/>
            <person name="Hodgson H."/>
            <person name="Liu J.C."/>
            <person name="Stephenson M.J."/>
            <person name="Martin A.C."/>
            <person name="Owen C."/>
            <person name="Harkess A."/>
            <person name="Leebens-Mack J."/>
            <person name="Jimenez L.E."/>
            <person name="Osbourn A."/>
            <person name="Sattely E.S."/>
        </authorList>
    </citation>
    <scope>NUCLEOTIDE SEQUENCE [LARGE SCALE GENOMIC DNA]</scope>
    <source>
        <strain evidence="2">cv. JPN11</strain>
        <tissue evidence="1">Leaf</tissue>
    </source>
</reference>
<dbReference type="EMBL" id="CM051399">
    <property type="protein sequence ID" value="KAJ4716337.1"/>
    <property type="molecule type" value="Genomic_DNA"/>
</dbReference>
<gene>
    <name evidence="1" type="ORF">OWV82_011369</name>
</gene>
<dbReference type="Proteomes" id="UP001164539">
    <property type="component" value="Chromosome 6"/>
</dbReference>
<name>A0ACC1XZH5_MELAZ</name>
<sequence>MTGEGDCTNTSKRIAGNVVEIQEDSNPSLSLLSKRTKITSQELKELKLPSTTTLLENDHFLVVSPEKTSTSSDFFSVSDEFSSSRCSSNDLHEIVNNIFKSADLEATSFETEVSTCNNKFRFASRETSPLSDICREETSMDSPSKLPPENQRRKPTVEVEKMPSMAEIDEFFSVAEKHEQKRFAEKYNYDIVKDVPLEGRYQWVRLKP</sequence>
<keyword evidence="2" id="KW-1185">Reference proteome</keyword>
<evidence type="ECO:0000313" key="1">
    <source>
        <dbReference type="EMBL" id="KAJ4716337.1"/>
    </source>
</evidence>
<comment type="caution">
    <text evidence="1">The sequence shown here is derived from an EMBL/GenBank/DDBJ whole genome shotgun (WGS) entry which is preliminary data.</text>
</comment>